<accession>A0A914LWE6</accession>
<dbReference type="InterPro" id="IPR036967">
    <property type="entry name" value="Ribosomal_uS11_sf"/>
</dbReference>
<dbReference type="WBParaSite" id="Minc3s00749g16853">
    <property type="protein sequence ID" value="Minc3s00749g16853"/>
    <property type="gene ID" value="Minc3s00749g16853"/>
</dbReference>
<dbReference type="GO" id="GO:0006412">
    <property type="term" value="P:translation"/>
    <property type="evidence" value="ECO:0007669"/>
    <property type="project" value="InterPro"/>
</dbReference>
<name>A0A914LWE6_MELIC</name>
<proteinExistence type="predicted"/>
<sequence>MSVAKLLLKPLQMKNLFETNFIDVSAAQNIGRLLAHRCAMAGIKYITSGITPEELEGSKRRSAFIKALEESGIILFEPESIPHTHLNDPHLTWEPFPFKHTHDDKLDELDLELEPGKGANFCF</sequence>
<keyword evidence="2" id="KW-0687">Ribonucleoprotein</keyword>
<reference evidence="4" key="1">
    <citation type="submission" date="2022-11" db="UniProtKB">
        <authorList>
            <consortium name="WormBaseParasite"/>
        </authorList>
    </citation>
    <scope>IDENTIFICATION</scope>
</reference>
<dbReference type="AlphaFoldDB" id="A0A914LWE6"/>
<protein>
    <submittedName>
        <fullName evidence="4">Uncharacterized protein</fullName>
    </submittedName>
</protein>
<dbReference type="GO" id="GO:0003735">
    <property type="term" value="F:structural constituent of ribosome"/>
    <property type="evidence" value="ECO:0007669"/>
    <property type="project" value="InterPro"/>
</dbReference>
<dbReference type="GO" id="GO:1990904">
    <property type="term" value="C:ribonucleoprotein complex"/>
    <property type="evidence" value="ECO:0007669"/>
    <property type="project" value="UniProtKB-KW"/>
</dbReference>
<organism evidence="3 4">
    <name type="scientific">Meloidogyne incognita</name>
    <name type="common">Southern root-knot nematode worm</name>
    <name type="synonym">Oxyuris incognita</name>
    <dbReference type="NCBI Taxonomy" id="6306"/>
    <lineage>
        <taxon>Eukaryota</taxon>
        <taxon>Metazoa</taxon>
        <taxon>Ecdysozoa</taxon>
        <taxon>Nematoda</taxon>
        <taxon>Chromadorea</taxon>
        <taxon>Rhabditida</taxon>
        <taxon>Tylenchina</taxon>
        <taxon>Tylenchomorpha</taxon>
        <taxon>Tylenchoidea</taxon>
        <taxon>Meloidogynidae</taxon>
        <taxon>Meloidogyninae</taxon>
        <taxon>Meloidogyne</taxon>
        <taxon>Meloidogyne incognita group</taxon>
    </lineage>
</organism>
<evidence type="ECO:0000256" key="2">
    <source>
        <dbReference type="ARBA" id="ARBA00023274"/>
    </source>
</evidence>
<keyword evidence="1" id="KW-0689">Ribosomal protein</keyword>
<keyword evidence="3" id="KW-1185">Reference proteome</keyword>
<evidence type="ECO:0000256" key="1">
    <source>
        <dbReference type="ARBA" id="ARBA00022980"/>
    </source>
</evidence>
<evidence type="ECO:0000313" key="3">
    <source>
        <dbReference type="Proteomes" id="UP000887563"/>
    </source>
</evidence>
<dbReference type="GO" id="GO:0005840">
    <property type="term" value="C:ribosome"/>
    <property type="evidence" value="ECO:0007669"/>
    <property type="project" value="UniProtKB-KW"/>
</dbReference>
<dbReference type="Gene3D" id="3.30.420.80">
    <property type="entry name" value="Ribosomal protein S11"/>
    <property type="match status" value="1"/>
</dbReference>
<evidence type="ECO:0000313" key="4">
    <source>
        <dbReference type="WBParaSite" id="Minc3s00749g16853"/>
    </source>
</evidence>
<dbReference type="Proteomes" id="UP000887563">
    <property type="component" value="Unplaced"/>
</dbReference>
<dbReference type="SUPFAM" id="SSF53137">
    <property type="entry name" value="Translational machinery components"/>
    <property type="match status" value="1"/>
</dbReference>